<reference evidence="9 10" key="2">
    <citation type="journal article" date="2014" name="Int. J. Syst. Evol. Microbiol.">
        <title>Methanobacterium paludis sp. nov. and a novel strain of Methanobacterium lacus isolated from northern peatlands.</title>
        <authorList>
            <person name="Cadillo-Quiroz H."/>
            <person name="Brauer S.L."/>
            <person name="Goodson N."/>
            <person name="Yavitt J.B."/>
            <person name="Zinder S.H."/>
        </authorList>
    </citation>
    <scope>NUCLEOTIDE SEQUENCE [LARGE SCALE GENOMIC DNA]</scope>
    <source>
        <strain evidence="9 10">AL-21</strain>
    </source>
</reference>
<accession>F0T751</accession>
<evidence type="ECO:0000313" key="10">
    <source>
        <dbReference type="Proteomes" id="UP000007490"/>
    </source>
</evidence>
<proteinExistence type="inferred from homology"/>
<dbReference type="GO" id="GO:0017038">
    <property type="term" value="P:protein import"/>
    <property type="evidence" value="ECO:0007669"/>
    <property type="project" value="TreeGrafter"/>
</dbReference>
<evidence type="ECO:0000256" key="2">
    <source>
        <dbReference type="ARBA" id="ARBA00022475"/>
    </source>
</evidence>
<name>F0T751_METLA</name>
<organism evidence="9 10">
    <name type="scientific">Methanobacterium lacus (strain AL-21)</name>
    <dbReference type="NCBI Taxonomy" id="877455"/>
    <lineage>
        <taxon>Archaea</taxon>
        <taxon>Methanobacteriati</taxon>
        <taxon>Methanobacteriota</taxon>
        <taxon>Methanomada group</taxon>
        <taxon>Methanobacteria</taxon>
        <taxon>Methanobacteriales</taxon>
        <taxon>Methanobacteriaceae</taxon>
        <taxon>Methanobacterium</taxon>
    </lineage>
</organism>
<dbReference type="Pfam" id="PF01618">
    <property type="entry name" value="MotA_ExbB"/>
    <property type="match status" value="1"/>
</dbReference>
<keyword evidence="2" id="KW-1003">Cell membrane</keyword>
<dbReference type="PANTHER" id="PTHR30625">
    <property type="entry name" value="PROTEIN TOLQ"/>
    <property type="match status" value="1"/>
</dbReference>
<evidence type="ECO:0000259" key="8">
    <source>
        <dbReference type="Pfam" id="PF01618"/>
    </source>
</evidence>
<dbReference type="RefSeq" id="WP_013646036.1">
    <property type="nucleotide sequence ID" value="NC_015216.1"/>
</dbReference>
<evidence type="ECO:0000256" key="5">
    <source>
        <dbReference type="ARBA" id="ARBA00023136"/>
    </source>
</evidence>
<dbReference type="STRING" id="877455.Metbo_2472"/>
<evidence type="ECO:0000256" key="6">
    <source>
        <dbReference type="RuleBase" id="RU004057"/>
    </source>
</evidence>
<dbReference type="InterPro" id="IPR002898">
    <property type="entry name" value="MotA_ExbB_proton_chnl"/>
</dbReference>
<gene>
    <name evidence="9" type="ordered locus">Metbo_2472</name>
</gene>
<evidence type="ECO:0000256" key="7">
    <source>
        <dbReference type="SAM" id="Phobius"/>
    </source>
</evidence>
<protein>
    <submittedName>
        <fullName evidence="9">MotA/TolQ/ExbB proton channel</fullName>
    </submittedName>
</protein>
<keyword evidence="6" id="KW-0813">Transport</keyword>
<comment type="similarity">
    <text evidence="6">Belongs to the exbB/tolQ family.</text>
</comment>
<evidence type="ECO:0000256" key="1">
    <source>
        <dbReference type="ARBA" id="ARBA00004651"/>
    </source>
</evidence>
<keyword evidence="6" id="KW-0653">Protein transport</keyword>
<keyword evidence="3 7" id="KW-0812">Transmembrane</keyword>
<dbReference type="KEGG" id="mel:Metbo_2472"/>
<comment type="subcellular location">
    <subcellularLocation>
        <location evidence="1">Cell membrane</location>
        <topology evidence="1">Multi-pass membrane protein</topology>
    </subcellularLocation>
    <subcellularLocation>
        <location evidence="6">Membrane</location>
        <topology evidence="6">Multi-pass membrane protein</topology>
    </subcellularLocation>
</comment>
<evidence type="ECO:0000256" key="4">
    <source>
        <dbReference type="ARBA" id="ARBA00022989"/>
    </source>
</evidence>
<sequence>MVIASIENTFNSSLHIITQSFLIPVMAVLVIFFIYSLINLGILIAQYYKRKQKKFDFKHFIDQFLMESRNGNTAELSNIIESAKISRSHKEVLTTLLTTDNVSNEFRESLALKMVEDETINSAKNLEKTDIVAKIAPAIGLMGTLIPLGPGLTALGAGDIQSLAQHLTIAFDAAVLGMASAAIAFIVSKVRRRWYEEEISNLETLVDTVLEVMK</sequence>
<feature type="transmembrane region" description="Helical" evidence="7">
    <location>
        <begin position="131"/>
        <end position="149"/>
    </location>
</feature>
<dbReference type="EMBL" id="CP002551">
    <property type="protein sequence ID" value="ADZ10685.1"/>
    <property type="molecule type" value="Genomic_DNA"/>
</dbReference>
<dbReference type="eggNOG" id="arCOG03209">
    <property type="taxonomic scope" value="Archaea"/>
</dbReference>
<dbReference type="HOGENOM" id="CLU_088835_0_0_2"/>
<feature type="transmembrane region" description="Helical" evidence="7">
    <location>
        <begin position="21"/>
        <end position="45"/>
    </location>
</feature>
<reference evidence="10" key="1">
    <citation type="submission" date="2011-02" db="EMBL/GenBank/DDBJ databases">
        <title>Complete sequence of Methanobacterium sp. AL-21.</title>
        <authorList>
            <consortium name="US DOE Joint Genome Institute"/>
            <person name="Lucas S."/>
            <person name="Copeland A."/>
            <person name="Lapidus A."/>
            <person name="Cheng J.-F."/>
            <person name="Goodwin L."/>
            <person name="Pitluck S."/>
            <person name="Chertkov O."/>
            <person name="Detter J.C."/>
            <person name="Han C."/>
            <person name="Tapia R."/>
            <person name="Land M."/>
            <person name="Hauser L."/>
            <person name="Kyrpides N."/>
            <person name="Ivanova N."/>
            <person name="Mikhailova N."/>
            <person name="Pagani I."/>
            <person name="Cadillo-Quiroz H."/>
            <person name="Imachi H."/>
            <person name="Zinder S."/>
            <person name="Liu W."/>
            <person name="Woyke T."/>
        </authorList>
    </citation>
    <scope>NUCLEOTIDE SEQUENCE [LARGE SCALE GENOMIC DNA]</scope>
    <source>
        <strain evidence="10">AL-21</strain>
    </source>
</reference>
<keyword evidence="4 7" id="KW-1133">Transmembrane helix</keyword>
<dbReference type="GeneID" id="10278946"/>
<dbReference type="PANTHER" id="PTHR30625:SF3">
    <property type="entry name" value="TOL-PAL SYSTEM PROTEIN TOLQ"/>
    <property type="match status" value="1"/>
</dbReference>
<dbReference type="GO" id="GO:0005886">
    <property type="term" value="C:plasma membrane"/>
    <property type="evidence" value="ECO:0007669"/>
    <property type="project" value="UniProtKB-SubCell"/>
</dbReference>
<dbReference type="AlphaFoldDB" id="F0T751"/>
<feature type="transmembrane region" description="Helical" evidence="7">
    <location>
        <begin position="169"/>
        <end position="187"/>
    </location>
</feature>
<feature type="domain" description="MotA/TolQ/ExbB proton channel" evidence="8">
    <location>
        <begin position="98"/>
        <end position="203"/>
    </location>
</feature>
<evidence type="ECO:0000256" key="3">
    <source>
        <dbReference type="ARBA" id="ARBA00022692"/>
    </source>
</evidence>
<dbReference type="Proteomes" id="UP000007490">
    <property type="component" value="Chromosome"/>
</dbReference>
<keyword evidence="5 7" id="KW-0472">Membrane</keyword>
<evidence type="ECO:0000313" key="9">
    <source>
        <dbReference type="EMBL" id="ADZ10685.1"/>
    </source>
</evidence>
<dbReference type="InterPro" id="IPR050790">
    <property type="entry name" value="ExbB/TolQ_transport"/>
</dbReference>
<keyword evidence="10" id="KW-1185">Reference proteome</keyword>